<dbReference type="SUPFAM" id="SSF53223">
    <property type="entry name" value="Aminoacid dehydrogenase-like, N-terminal domain"/>
    <property type="match status" value="1"/>
</dbReference>
<dbReference type="RefSeq" id="WP_188882740.1">
    <property type="nucleotide sequence ID" value="NZ_BMOY01000032.1"/>
</dbReference>
<proteinExistence type="inferred from homology"/>
<dbReference type="GO" id="GO:0000166">
    <property type="term" value="F:nucleotide binding"/>
    <property type="evidence" value="ECO:0007669"/>
    <property type="project" value="UniProtKB-KW"/>
</dbReference>
<evidence type="ECO:0000313" key="10">
    <source>
        <dbReference type="EMBL" id="GGJ10319.1"/>
    </source>
</evidence>
<keyword evidence="11" id="KW-1185">Reference proteome</keyword>
<dbReference type="CDD" id="cd01076">
    <property type="entry name" value="NAD_bind_1_Glu_DH"/>
    <property type="match status" value="1"/>
</dbReference>
<evidence type="ECO:0000256" key="4">
    <source>
        <dbReference type="PIRNR" id="PIRNR000185"/>
    </source>
</evidence>
<dbReference type="AlphaFoldDB" id="A0A917KHR1"/>
<dbReference type="InterPro" id="IPR036291">
    <property type="entry name" value="NAD(P)-bd_dom_sf"/>
</dbReference>
<dbReference type="InterPro" id="IPR033922">
    <property type="entry name" value="NAD_bind_Glu_DH"/>
</dbReference>
<reference evidence="10" key="1">
    <citation type="journal article" date="2014" name="Int. J. Syst. Evol. Microbiol.">
        <title>Complete genome sequence of Corynebacterium casei LMG S-19264T (=DSM 44701T), isolated from a smear-ripened cheese.</title>
        <authorList>
            <consortium name="US DOE Joint Genome Institute (JGI-PGF)"/>
            <person name="Walter F."/>
            <person name="Albersmeier A."/>
            <person name="Kalinowski J."/>
            <person name="Ruckert C."/>
        </authorList>
    </citation>
    <scope>NUCLEOTIDE SEQUENCE</scope>
    <source>
        <strain evidence="10">JCM 18487</strain>
    </source>
</reference>
<keyword evidence="5" id="KW-0547">Nucleotide-binding</keyword>
<evidence type="ECO:0000256" key="3">
    <source>
        <dbReference type="ARBA" id="ARBA00023002"/>
    </source>
</evidence>
<dbReference type="PRINTS" id="PR00082">
    <property type="entry name" value="GLFDHDRGNASE"/>
</dbReference>
<dbReference type="InterPro" id="IPR046346">
    <property type="entry name" value="Aminoacid_DH-like_N_sf"/>
</dbReference>
<protein>
    <recommendedName>
        <fullName evidence="2 4">Glutamate dehydrogenase</fullName>
    </recommendedName>
</protein>
<name>A0A917KHR1_9BACL</name>
<feature type="binding site" evidence="5">
    <location>
        <position position="221"/>
    </location>
    <ligand>
        <name>NAD(+)</name>
        <dbReference type="ChEBI" id="CHEBI:57540"/>
    </ligand>
</feature>
<evidence type="ECO:0000313" key="11">
    <source>
        <dbReference type="Proteomes" id="UP000637695"/>
    </source>
</evidence>
<keyword evidence="5" id="KW-0520">NAD</keyword>
<gene>
    <name evidence="10" type="primary">gdhA</name>
    <name evidence="10" type="ORF">GCM10010885_19420</name>
</gene>
<evidence type="ECO:0000259" key="9">
    <source>
        <dbReference type="SMART" id="SM00839"/>
    </source>
</evidence>
<feature type="binding site" evidence="5">
    <location>
        <position position="379"/>
    </location>
    <ligand>
        <name>substrate</name>
    </ligand>
</feature>
<feature type="region of interest" description="Disordered" evidence="8">
    <location>
        <begin position="1"/>
        <end position="27"/>
    </location>
</feature>
<sequence length="445" mass="48403">MEHTQSVPAPGGEESKQPAAGARVHADVSAAAAPGHAALANTQAVIAEALHVLGYDEQMFELLKAPLRVLTVRFPVRMDDGRVRVFTGFRAQHNDAVGPTMGGIRLQADVREDDVAAWAAWMSVRCGIANLPFGGAMGGIAADPRDLSFAELERLCRAYVRSISQIVGPTKDIPSPDAFSHAQAMAWMFDEYSRIREHDSPGFITGKPQVLGGTRGREGVTARGVALCLEEAAKVRNLTWSGVRVMVQGFGRIGSHVAKYLADAGARVVGISDAHGALYDEDGLDVDALLERRDSFGAVTKWFRNTISNAELLSKPCDVLVLALADHQVTEAQAHLLHAQVVVEAAHAALTPMATRRLAAAGALVVPDVVAHLGSVIASYLEWVQNNQGFYWTEEEVQQRLGTLLRESFHRVYDTARRYKCDMRLAAYIVGVRRLAEAVRWRGWI</sequence>
<evidence type="ECO:0000256" key="7">
    <source>
        <dbReference type="RuleBase" id="RU004417"/>
    </source>
</evidence>
<accession>A0A917KHR1</accession>
<dbReference type="InterPro" id="IPR006097">
    <property type="entry name" value="Glu/Leu/Phe/Val/Trp_DH_dimer"/>
</dbReference>
<evidence type="ECO:0000256" key="8">
    <source>
        <dbReference type="SAM" id="MobiDB-lite"/>
    </source>
</evidence>
<dbReference type="Gene3D" id="3.40.50.10860">
    <property type="entry name" value="Leucine Dehydrogenase, chain A, domain 1"/>
    <property type="match status" value="1"/>
</dbReference>
<organism evidence="10 11">
    <name type="scientific">Alicyclobacillus cellulosilyticus</name>
    <dbReference type="NCBI Taxonomy" id="1003997"/>
    <lineage>
        <taxon>Bacteria</taxon>
        <taxon>Bacillati</taxon>
        <taxon>Bacillota</taxon>
        <taxon>Bacilli</taxon>
        <taxon>Bacillales</taxon>
        <taxon>Alicyclobacillaceae</taxon>
        <taxon>Alicyclobacillus</taxon>
    </lineage>
</organism>
<dbReference type="Pfam" id="PF00208">
    <property type="entry name" value="ELFV_dehydrog"/>
    <property type="match status" value="1"/>
</dbReference>
<evidence type="ECO:0000256" key="1">
    <source>
        <dbReference type="ARBA" id="ARBA00006382"/>
    </source>
</evidence>
<comment type="similarity">
    <text evidence="1 4 7">Belongs to the Glu/Leu/Phe/Val dehydrogenases family.</text>
</comment>
<evidence type="ECO:0000256" key="2">
    <source>
        <dbReference type="ARBA" id="ARBA00012896"/>
    </source>
</evidence>
<dbReference type="PANTHER" id="PTHR11606">
    <property type="entry name" value="GLUTAMATE DEHYDROGENASE"/>
    <property type="match status" value="1"/>
</dbReference>
<dbReference type="GO" id="GO:0004352">
    <property type="term" value="F:glutamate dehydrogenase (NAD+) activity"/>
    <property type="evidence" value="ECO:0007669"/>
    <property type="project" value="TreeGrafter"/>
</dbReference>
<dbReference type="InterPro" id="IPR006096">
    <property type="entry name" value="Glu/Leu/Phe/Val/Trp_DH_C"/>
</dbReference>
<evidence type="ECO:0000256" key="6">
    <source>
        <dbReference type="PIRSR" id="PIRSR000185-3"/>
    </source>
</evidence>
<dbReference type="EMBL" id="BMOY01000032">
    <property type="protein sequence ID" value="GGJ10319.1"/>
    <property type="molecule type" value="Genomic_DNA"/>
</dbReference>
<feature type="domain" description="Glutamate/phenylalanine/leucine/valine/L-tryptophan dehydrogenase C-terminal" evidence="9">
    <location>
        <begin position="214"/>
        <end position="443"/>
    </location>
</feature>
<dbReference type="PANTHER" id="PTHR11606:SF13">
    <property type="entry name" value="GLUTAMATE DEHYDROGENASE 1, MITOCHONDRIAL"/>
    <property type="match status" value="1"/>
</dbReference>
<dbReference type="Proteomes" id="UP000637695">
    <property type="component" value="Unassembled WGS sequence"/>
</dbReference>
<dbReference type="SUPFAM" id="SSF51735">
    <property type="entry name" value="NAD(P)-binding Rossmann-fold domains"/>
    <property type="match status" value="1"/>
</dbReference>
<comment type="caution">
    <text evidence="10">The sequence shown here is derived from an EMBL/GenBank/DDBJ whole genome shotgun (WGS) entry which is preliminary data.</text>
</comment>
<dbReference type="Gene3D" id="3.40.50.720">
    <property type="entry name" value="NAD(P)-binding Rossmann-like Domain"/>
    <property type="match status" value="1"/>
</dbReference>
<dbReference type="InterPro" id="IPR006095">
    <property type="entry name" value="Glu/Leu/Phe/Val/Trp_DH"/>
</dbReference>
<dbReference type="GO" id="GO:0006538">
    <property type="term" value="P:L-glutamate catabolic process"/>
    <property type="evidence" value="ECO:0007669"/>
    <property type="project" value="TreeGrafter"/>
</dbReference>
<dbReference type="SMART" id="SM00839">
    <property type="entry name" value="ELFV_dehydrog"/>
    <property type="match status" value="1"/>
</dbReference>
<dbReference type="InterPro" id="IPR014362">
    <property type="entry name" value="Glu_DH"/>
</dbReference>
<dbReference type="PIRSF" id="PIRSF000185">
    <property type="entry name" value="Glu_DH"/>
    <property type="match status" value="1"/>
</dbReference>
<keyword evidence="3 4" id="KW-0560">Oxidoreductase</keyword>
<evidence type="ECO:0000256" key="5">
    <source>
        <dbReference type="PIRSR" id="PIRSR000185-2"/>
    </source>
</evidence>
<feature type="site" description="Important for catalysis" evidence="6">
    <location>
        <position position="177"/>
    </location>
</feature>
<dbReference type="Pfam" id="PF02812">
    <property type="entry name" value="ELFV_dehydrog_N"/>
    <property type="match status" value="1"/>
</dbReference>
<reference evidence="10" key="2">
    <citation type="submission" date="2020-09" db="EMBL/GenBank/DDBJ databases">
        <authorList>
            <person name="Sun Q."/>
            <person name="Ohkuma M."/>
        </authorList>
    </citation>
    <scope>NUCLEOTIDE SEQUENCE</scope>
    <source>
        <strain evidence="10">JCM 18487</strain>
    </source>
</reference>